<evidence type="ECO:0000313" key="2">
    <source>
        <dbReference type="EMBL" id="GAA0142208.1"/>
    </source>
</evidence>
<dbReference type="Proteomes" id="UP001454036">
    <property type="component" value="Unassembled WGS sequence"/>
</dbReference>
<evidence type="ECO:0000313" key="3">
    <source>
        <dbReference type="Proteomes" id="UP001454036"/>
    </source>
</evidence>
<gene>
    <name evidence="2" type="ORF">LIER_03160</name>
</gene>
<feature type="compositionally biased region" description="Basic and acidic residues" evidence="1">
    <location>
        <begin position="1"/>
        <end position="12"/>
    </location>
</feature>
<dbReference type="EMBL" id="BAABME010000373">
    <property type="protein sequence ID" value="GAA0142208.1"/>
    <property type="molecule type" value="Genomic_DNA"/>
</dbReference>
<proteinExistence type="predicted"/>
<organism evidence="2 3">
    <name type="scientific">Lithospermum erythrorhizon</name>
    <name type="common">Purple gromwell</name>
    <name type="synonym">Lithospermum officinale var. erythrorhizon</name>
    <dbReference type="NCBI Taxonomy" id="34254"/>
    <lineage>
        <taxon>Eukaryota</taxon>
        <taxon>Viridiplantae</taxon>
        <taxon>Streptophyta</taxon>
        <taxon>Embryophyta</taxon>
        <taxon>Tracheophyta</taxon>
        <taxon>Spermatophyta</taxon>
        <taxon>Magnoliopsida</taxon>
        <taxon>eudicotyledons</taxon>
        <taxon>Gunneridae</taxon>
        <taxon>Pentapetalae</taxon>
        <taxon>asterids</taxon>
        <taxon>lamiids</taxon>
        <taxon>Boraginales</taxon>
        <taxon>Boraginaceae</taxon>
        <taxon>Boraginoideae</taxon>
        <taxon>Lithospermeae</taxon>
        <taxon>Lithospermum</taxon>
    </lineage>
</organism>
<keyword evidence="3" id="KW-1185">Reference proteome</keyword>
<feature type="region of interest" description="Disordered" evidence="1">
    <location>
        <begin position="1"/>
        <end position="32"/>
    </location>
</feature>
<protein>
    <submittedName>
        <fullName evidence="2">Uncharacterized protein</fullName>
    </submittedName>
</protein>
<name>A0AAV3NTC1_LITER</name>
<evidence type="ECO:0000256" key="1">
    <source>
        <dbReference type="SAM" id="MobiDB-lite"/>
    </source>
</evidence>
<dbReference type="AlphaFoldDB" id="A0AAV3NTC1"/>
<sequence length="70" mass="8160">MDTEPPGRKLETVPEVSKASRKSGIAEDPMSETQREVFRNISIDMNGVIMHMELMVSRLWEYQWTQEGIY</sequence>
<accession>A0AAV3NTC1</accession>
<comment type="caution">
    <text evidence="2">The sequence shown here is derived from an EMBL/GenBank/DDBJ whole genome shotgun (WGS) entry which is preliminary data.</text>
</comment>
<reference evidence="2 3" key="1">
    <citation type="submission" date="2024-01" db="EMBL/GenBank/DDBJ databases">
        <title>The complete chloroplast genome sequence of Lithospermum erythrorhizon: insights into the phylogenetic relationship among Boraginaceae species and the maternal lineages of purple gromwells.</title>
        <authorList>
            <person name="Okada T."/>
            <person name="Watanabe K."/>
        </authorList>
    </citation>
    <scope>NUCLEOTIDE SEQUENCE [LARGE SCALE GENOMIC DNA]</scope>
</reference>